<evidence type="ECO:0000256" key="1">
    <source>
        <dbReference type="SAM" id="MobiDB-lite"/>
    </source>
</evidence>
<reference evidence="2" key="2">
    <citation type="submission" date="2014-06" db="EMBL/GenBank/DDBJ databases">
        <title>The complete genome of Blastobotrys (Arxula) adeninivorans LS3 - a yeast of biotechnological interest.</title>
        <authorList>
            <person name="Kunze G."/>
            <person name="Gaillardin C."/>
            <person name="Czernicka M."/>
            <person name="Durrens P."/>
            <person name="Martin T."/>
            <person name="Boer E."/>
            <person name="Gabaldon T."/>
            <person name="Cruz J."/>
            <person name="Talla E."/>
            <person name="Marck C."/>
            <person name="Goffeau A."/>
            <person name="Barbe V."/>
            <person name="Baret P."/>
            <person name="Baronian K."/>
            <person name="Beier S."/>
            <person name="Bleykasten C."/>
            <person name="Bode R."/>
            <person name="Casaregola S."/>
            <person name="Despons L."/>
            <person name="Fairhead C."/>
            <person name="Giersberg M."/>
            <person name="Gierski P."/>
            <person name="Hahnel U."/>
            <person name="Hartmann A."/>
            <person name="Jankowska D."/>
            <person name="Jubin C."/>
            <person name="Jung P."/>
            <person name="Lafontaine I."/>
            <person name="Leh-Louis V."/>
            <person name="Lemaire M."/>
            <person name="Marcet-Houben M."/>
            <person name="Mascher M."/>
            <person name="Morel G."/>
            <person name="Richard G.-F."/>
            <person name="Riechen J."/>
            <person name="Sacerdot C."/>
            <person name="Sarkar A."/>
            <person name="Savel G."/>
            <person name="Schacherer J."/>
            <person name="Sherman D."/>
            <person name="Straub M.-L."/>
            <person name="Stein N."/>
            <person name="Thierry A."/>
            <person name="Trautwein-Schult A."/>
            <person name="Westhof E."/>
            <person name="Worch S."/>
            <person name="Dujon B."/>
            <person name="Souciet J.-L."/>
            <person name="Wincker P."/>
            <person name="Scholz U."/>
            <person name="Neuveglise N."/>
        </authorList>
    </citation>
    <scope>NUCLEOTIDE SEQUENCE</scope>
    <source>
        <strain evidence="2">LS3</strain>
    </source>
</reference>
<dbReference type="GO" id="GO:0003677">
    <property type="term" value="F:DNA binding"/>
    <property type="evidence" value="ECO:0007669"/>
    <property type="project" value="InterPro"/>
</dbReference>
<sequence>MESSSLDEDDIDLKSDDWLVATVCDTLDAHGLSDDDTKLLTTPKKKVVAPVHPSSVLSGPPPPLGFQQFPQYPLFPPPGLSSDPPPPPPGLAPSSIAKTQQTKEEQEQEILALIKPKNLDHSTENVPNDIPVVSTPKSTSQEQKASENPVPSPNVSTAQNQLNEQSNDLPSADSTPTPKTKLSKRKLKKLEQQQLKAASEEARTGAAPILSLNRNTRESTRASEDFREESNREQHGLDKNYDYPATAVVGEKGKKKAARASKKRDQQRSILEDIAAEEEEMALERKAAEEERMTEMKRAEEKKKAAEAQKIAEEKRAAEEKRLAEEKAAEERALAEKKAAEEKRIAEEKKAAEEKKIAEEKKAAEEKKIAEEKKAAEEKKEAELKKAAEEKKIAQKKHAAEQKAAEKKAQKAREKQALKKKAMELQRQLGQIRTTLDSSKSKLGKLKEQCSNVESVMAAYKESLSLREEMEDRTNRLVKLVGSMSDTVKMVGTLLDYKTENSAGPKSQNETDKSPEQILTDMAKSPAFAKVKELGLEDSLPDDLKDIFKLANSYDQLRQSVQEVLSPLGLTRFVTEAVREVAYGLRNEWMTGTPPSKEKVKKYILDLVPNESENDHETIPDIYEALKELGQEHKCEDIFKDLEHYVVPSYTAEELEQAHEEFPEDYSDVVDDPILDVDPDMMDEIPLILMKEGISALVPKLPSPPITAGDAVVQGSASILQLLTLDHNSLTSDIRAFFDPGQEQ</sequence>
<dbReference type="GO" id="GO:0000786">
    <property type="term" value="C:nucleosome"/>
    <property type="evidence" value="ECO:0007669"/>
    <property type="project" value="InterPro"/>
</dbReference>
<dbReference type="GO" id="GO:0006334">
    <property type="term" value="P:nucleosome assembly"/>
    <property type="evidence" value="ECO:0007669"/>
    <property type="project" value="InterPro"/>
</dbReference>
<feature type="compositionally biased region" description="Basic residues" evidence="1">
    <location>
        <begin position="253"/>
        <end position="262"/>
    </location>
</feature>
<name>A0A060T2M7_BLAAD</name>
<organism evidence="2">
    <name type="scientific">Blastobotrys adeninivorans</name>
    <name type="common">Yeast</name>
    <name type="synonym">Arxula adeninivorans</name>
    <dbReference type="NCBI Taxonomy" id="409370"/>
    <lineage>
        <taxon>Eukaryota</taxon>
        <taxon>Fungi</taxon>
        <taxon>Dikarya</taxon>
        <taxon>Ascomycota</taxon>
        <taxon>Saccharomycotina</taxon>
        <taxon>Dipodascomycetes</taxon>
        <taxon>Dipodascales</taxon>
        <taxon>Trichomonascaceae</taxon>
        <taxon>Blastobotrys</taxon>
    </lineage>
</organism>
<dbReference type="PRINTS" id="PR00624">
    <property type="entry name" value="HISTONEH5"/>
</dbReference>
<gene>
    <name evidence="2" type="ORF">GNLVRS02_ARAD1C29326g</name>
</gene>
<accession>A0A060T2M7</accession>
<feature type="compositionally biased region" description="Basic and acidic residues" evidence="1">
    <location>
        <begin position="282"/>
        <end position="423"/>
    </location>
</feature>
<reference evidence="2" key="1">
    <citation type="submission" date="2014-02" db="EMBL/GenBank/DDBJ databases">
        <authorList>
            <person name="Genoscope - CEA"/>
        </authorList>
    </citation>
    <scope>NUCLEOTIDE SEQUENCE</scope>
    <source>
        <strain evidence="2">LS3</strain>
    </source>
</reference>
<dbReference type="AlphaFoldDB" id="A0A060T2M7"/>
<feature type="compositionally biased region" description="Basic and acidic residues" evidence="1">
    <location>
        <begin position="215"/>
        <end position="241"/>
    </location>
</feature>
<feature type="compositionally biased region" description="Polar residues" evidence="1">
    <location>
        <begin position="153"/>
        <end position="178"/>
    </location>
</feature>
<protein>
    <submittedName>
        <fullName evidence="2">ARAD1C29326p</fullName>
    </submittedName>
</protein>
<feature type="region of interest" description="Disordered" evidence="1">
    <location>
        <begin position="47"/>
        <end position="423"/>
    </location>
</feature>
<feature type="compositionally biased region" description="Pro residues" evidence="1">
    <location>
        <begin position="73"/>
        <end position="91"/>
    </location>
</feature>
<dbReference type="InterPro" id="IPR005819">
    <property type="entry name" value="H1/H5"/>
</dbReference>
<dbReference type="EMBL" id="HG937693">
    <property type="protein sequence ID" value="CDP35173.1"/>
    <property type="molecule type" value="Genomic_DNA"/>
</dbReference>
<dbReference type="GO" id="GO:0030527">
    <property type="term" value="F:structural constituent of chromatin"/>
    <property type="evidence" value="ECO:0007669"/>
    <property type="project" value="InterPro"/>
</dbReference>
<evidence type="ECO:0000313" key="2">
    <source>
        <dbReference type="EMBL" id="CDP35173.1"/>
    </source>
</evidence>
<proteinExistence type="predicted"/>